<dbReference type="OrthoDB" id="6265340at2759"/>
<name>A0A158R6Q9_TAEAS</name>
<dbReference type="WBParaSite" id="TASK_0000071301-mRNA-1">
    <property type="protein sequence ID" value="TASK_0000071301-mRNA-1"/>
    <property type="gene ID" value="TASK_0000071301"/>
</dbReference>
<evidence type="ECO:0000313" key="2">
    <source>
        <dbReference type="EMBL" id="VDK21617.1"/>
    </source>
</evidence>
<dbReference type="STRING" id="60517.A0A158R6Q9"/>
<dbReference type="PANTHER" id="PTHR21356:SF1">
    <property type="entry name" value="ARMADILLO REPEAT-CONTAINING PROTEIN 2"/>
    <property type="match status" value="1"/>
</dbReference>
<dbReference type="PANTHER" id="PTHR21356">
    <property type="entry name" value="ARMADILLO REPEAT CONTAINING 2"/>
    <property type="match status" value="1"/>
</dbReference>
<evidence type="ECO:0000313" key="3">
    <source>
        <dbReference type="Proteomes" id="UP000282613"/>
    </source>
</evidence>
<dbReference type="SUPFAM" id="SSF48371">
    <property type="entry name" value="ARM repeat"/>
    <property type="match status" value="1"/>
</dbReference>
<gene>
    <name evidence="2" type="ORF">TASK_LOCUS714</name>
</gene>
<organism evidence="4">
    <name type="scientific">Taenia asiatica</name>
    <name type="common">Asian tapeworm</name>
    <dbReference type="NCBI Taxonomy" id="60517"/>
    <lineage>
        <taxon>Eukaryota</taxon>
        <taxon>Metazoa</taxon>
        <taxon>Spiralia</taxon>
        <taxon>Lophotrochozoa</taxon>
        <taxon>Platyhelminthes</taxon>
        <taxon>Cestoda</taxon>
        <taxon>Eucestoda</taxon>
        <taxon>Cyclophyllidea</taxon>
        <taxon>Taeniidae</taxon>
        <taxon>Taenia</taxon>
    </lineage>
</organism>
<feature type="region of interest" description="Disordered" evidence="1">
    <location>
        <begin position="1"/>
        <end position="23"/>
    </location>
</feature>
<dbReference type="EMBL" id="UYRS01000106">
    <property type="protein sequence ID" value="VDK21617.1"/>
    <property type="molecule type" value="Genomic_DNA"/>
</dbReference>
<accession>A0A158R6Q9</accession>
<dbReference type="GO" id="GO:0044782">
    <property type="term" value="P:cilium organization"/>
    <property type="evidence" value="ECO:0007669"/>
    <property type="project" value="TreeGrafter"/>
</dbReference>
<sequence>MEVPGSQRARSNSSQRPFYLPPSKQITPAAMVRECRDWLQTVNTRRPFTPRSGSRCLFIHSKDPKSRPPTASTIVSIDGDLTQVGSEEAAKTGYTDDLFKAINYEGKTTLVTPYEAIRTLSFLFRTLSFGRRRPRILSPIRCKESMKVDGISCSSLTTGKVIQPLAQPPSRRIEETIDELLNGLNHATSKLKSIDESNANQGGAEVSAIVEKIFELMEEMYELLTNNSFTHSTNKLKNKIMQTLLQTATLQNPRIHIKVVNLGILLGLKDANLVKICKIIYRIAKDANNDEVFLQDKNFVGLIVCLLNGFGLKSAFSLENLGTAQMITTLKSLLYTCGALKFLTASAVTREALCTPEMLRILVDIHQALDSYGCALNPSSDGDRDDSLRETIHHVLLQITEIFCVASVSETSNNLKFCIVETGVLQTVLKSLSRRTLDSPSATPNSADYHRILLNWARTVAHATEHSFVCRLLGEKDSSLHCRDLVALILLHKDQVDFVLHLAYALGNVAARCEAAGKAIFPSEESIAEICTLCEEYAATLPNAKPNSISYDVLIKLTRIIANACVGAEGGLLAANTPDCISMLLRLLRLSTAAELTNDELLNNGLAGLNNITFYMTTEEDTELLSLQTDVGQECIHLLNKFSHIEEISLNIVRVLGNLTRSTAIRSSIVNTISSNPDDLCLIDRFWSLLKSRDEIVYSTLGVLVNLMLEPTFWSVFRQRHGFQRMVDIMGIYARINWQTAALAGKVMCNFIVLDDHVSNAEKGGSGHLNPKVAAELELLLHKLTDEETVEQMYEDIGMGLNVEDDDCGHYQIWKATWKEELLPVASHLLSLLNKGSKCS</sequence>
<dbReference type="Proteomes" id="UP000282613">
    <property type="component" value="Unassembled WGS sequence"/>
</dbReference>
<proteinExistence type="predicted"/>
<protein>
    <submittedName>
        <fullName evidence="4">WAPL domain-containing protein</fullName>
    </submittedName>
</protein>
<keyword evidence="3" id="KW-1185">Reference proteome</keyword>
<evidence type="ECO:0000313" key="4">
    <source>
        <dbReference type="WBParaSite" id="TASK_0000071301-mRNA-1"/>
    </source>
</evidence>
<dbReference type="InterPro" id="IPR038905">
    <property type="entry name" value="ARMC2"/>
</dbReference>
<reference evidence="2 3" key="2">
    <citation type="submission" date="2018-11" db="EMBL/GenBank/DDBJ databases">
        <authorList>
            <consortium name="Pathogen Informatics"/>
        </authorList>
    </citation>
    <scope>NUCLEOTIDE SEQUENCE [LARGE SCALE GENOMIC DNA]</scope>
</reference>
<dbReference type="AlphaFoldDB" id="A0A158R6Q9"/>
<evidence type="ECO:0000256" key="1">
    <source>
        <dbReference type="SAM" id="MobiDB-lite"/>
    </source>
</evidence>
<dbReference type="InterPro" id="IPR016024">
    <property type="entry name" value="ARM-type_fold"/>
</dbReference>
<reference evidence="4" key="1">
    <citation type="submission" date="2016-04" db="UniProtKB">
        <authorList>
            <consortium name="WormBaseParasite"/>
        </authorList>
    </citation>
    <scope>IDENTIFICATION</scope>
</reference>